<keyword evidence="2" id="KW-1185">Reference proteome</keyword>
<gene>
    <name evidence="1" type="ORF">OUZ56_002331</name>
</gene>
<reference evidence="1 2" key="1">
    <citation type="journal article" date="2023" name="Nucleic Acids Res.">
        <title>The hologenome of Daphnia magna reveals possible DNA methylation and microbiome-mediated evolution of the host genome.</title>
        <authorList>
            <person name="Chaturvedi A."/>
            <person name="Li X."/>
            <person name="Dhandapani V."/>
            <person name="Marshall H."/>
            <person name="Kissane S."/>
            <person name="Cuenca-Cambronero M."/>
            <person name="Asole G."/>
            <person name="Calvet F."/>
            <person name="Ruiz-Romero M."/>
            <person name="Marangio P."/>
            <person name="Guigo R."/>
            <person name="Rago D."/>
            <person name="Mirbahai L."/>
            <person name="Eastwood N."/>
            <person name="Colbourne J.K."/>
            <person name="Zhou J."/>
            <person name="Mallon E."/>
            <person name="Orsini L."/>
        </authorList>
    </citation>
    <scope>NUCLEOTIDE SEQUENCE [LARGE SCALE GENOMIC DNA]</scope>
    <source>
        <strain evidence="1">LRV0_1</strain>
    </source>
</reference>
<sequence length="102" mass="11685">MYMVAEHQHGRFDASPLHIAHALRATELKHSNRRPIEKPLDSYLEWRSERKKKVVAMNGLNPGLCHRQVGNRKSVGNENLKKGGRDIANCVTNPFPAYYLSY</sequence>
<evidence type="ECO:0000313" key="2">
    <source>
        <dbReference type="Proteomes" id="UP001234178"/>
    </source>
</evidence>
<comment type="caution">
    <text evidence="1">The sequence shown here is derived from an EMBL/GenBank/DDBJ whole genome shotgun (WGS) entry which is preliminary data.</text>
</comment>
<dbReference type="Proteomes" id="UP001234178">
    <property type="component" value="Unassembled WGS sequence"/>
</dbReference>
<dbReference type="EMBL" id="JAOYFB010000036">
    <property type="protein sequence ID" value="KAK4020343.1"/>
    <property type="molecule type" value="Genomic_DNA"/>
</dbReference>
<accession>A0ABR0A5C8</accession>
<proteinExistence type="predicted"/>
<protein>
    <submittedName>
        <fullName evidence="1">Uncharacterized protein</fullName>
    </submittedName>
</protein>
<evidence type="ECO:0000313" key="1">
    <source>
        <dbReference type="EMBL" id="KAK4020343.1"/>
    </source>
</evidence>
<organism evidence="1 2">
    <name type="scientific">Daphnia magna</name>
    <dbReference type="NCBI Taxonomy" id="35525"/>
    <lineage>
        <taxon>Eukaryota</taxon>
        <taxon>Metazoa</taxon>
        <taxon>Ecdysozoa</taxon>
        <taxon>Arthropoda</taxon>
        <taxon>Crustacea</taxon>
        <taxon>Branchiopoda</taxon>
        <taxon>Diplostraca</taxon>
        <taxon>Cladocera</taxon>
        <taxon>Anomopoda</taxon>
        <taxon>Daphniidae</taxon>
        <taxon>Daphnia</taxon>
    </lineage>
</organism>
<name>A0ABR0A5C8_9CRUS</name>